<dbReference type="Gene3D" id="2.20.25.110">
    <property type="entry name" value="S-adenosyl-L-methionine-dependent methyltransferases"/>
    <property type="match status" value="1"/>
</dbReference>
<protein>
    <submittedName>
        <fullName evidence="1">Uncharacterized protein</fullName>
    </submittedName>
</protein>
<dbReference type="SUPFAM" id="SSF53335">
    <property type="entry name" value="S-adenosyl-L-methionine-dependent methyltransferases"/>
    <property type="match status" value="1"/>
</dbReference>
<comment type="caution">
    <text evidence="1">The sequence shown here is derived from an EMBL/GenBank/DDBJ whole genome shotgun (WGS) entry which is preliminary data.</text>
</comment>
<dbReference type="Gene3D" id="3.40.50.150">
    <property type="entry name" value="Vaccinia Virus protein VP39"/>
    <property type="match status" value="1"/>
</dbReference>
<accession>X1RIB8</accession>
<feature type="non-terminal residue" evidence="1">
    <location>
        <position position="1"/>
    </location>
</feature>
<evidence type="ECO:0000313" key="1">
    <source>
        <dbReference type="EMBL" id="GAI80452.1"/>
    </source>
</evidence>
<name>X1RIB8_9ZZZZ</name>
<dbReference type="AlphaFoldDB" id="X1RIB8"/>
<dbReference type="EMBL" id="BARW01005535">
    <property type="protein sequence ID" value="GAI80452.1"/>
    <property type="molecule type" value="Genomic_DNA"/>
</dbReference>
<organism evidence="1">
    <name type="scientific">marine sediment metagenome</name>
    <dbReference type="NCBI Taxonomy" id="412755"/>
    <lineage>
        <taxon>unclassified sequences</taxon>
        <taxon>metagenomes</taxon>
        <taxon>ecological metagenomes</taxon>
    </lineage>
</organism>
<reference evidence="1" key="1">
    <citation type="journal article" date="2014" name="Front. Microbiol.">
        <title>High frequency of phylogenetically diverse reductive dehalogenase-homologous genes in deep subseafloor sedimentary metagenomes.</title>
        <authorList>
            <person name="Kawai M."/>
            <person name="Futagami T."/>
            <person name="Toyoda A."/>
            <person name="Takaki Y."/>
            <person name="Nishi S."/>
            <person name="Hori S."/>
            <person name="Arai W."/>
            <person name="Tsubouchi T."/>
            <person name="Morono Y."/>
            <person name="Uchiyama I."/>
            <person name="Ito T."/>
            <person name="Fujiyama A."/>
            <person name="Inagaki F."/>
            <person name="Takami H."/>
        </authorList>
    </citation>
    <scope>NUCLEOTIDE SEQUENCE</scope>
    <source>
        <strain evidence="1">Expedition CK06-06</strain>
    </source>
</reference>
<gene>
    <name evidence="1" type="ORF">S12H4_11981</name>
</gene>
<proteinExistence type="predicted"/>
<dbReference type="InterPro" id="IPR029063">
    <property type="entry name" value="SAM-dependent_MTases_sf"/>
</dbReference>
<sequence>IGCLKCVYDHLTEKGRFIVDVFLPYTNLDESWIADENVNFETTLPNSEAKIKRTDLRKKIDVKNQIIYADLIYYITYPDGKQETIVEELCLKYYYHSQIQRLLIENRFTICAEYGYYDKRKIGEGSEQIFVCKK</sequence>